<feature type="domain" description="Fe/B12 periplasmic-binding" evidence="2">
    <location>
        <begin position="46"/>
        <end position="300"/>
    </location>
</feature>
<evidence type="ECO:0000313" key="8">
    <source>
        <dbReference type="EMBL" id="CAB4984346.1"/>
    </source>
</evidence>
<dbReference type="PROSITE" id="PS50983">
    <property type="entry name" value="FE_B12_PBP"/>
    <property type="match status" value="1"/>
</dbReference>
<name>A0A6J6YC03_9ZZZZ</name>
<dbReference type="SUPFAM" id="SSF53807">
    <property type="entry name" value="Helical backbone' metal receptor"/>
    <property type="match status" value="1"/>
</dbReference>
<dbReference type="EMBL" id="CAFAAV010000019">
    <property type="protein sequence ID" value="CAB4805955.1"/>
    <property type="molecule type" value="Genomic_DNA"/>
</dbReference>
<evidence type="ECO:0000313" key="4">
    <source>
        <dbReference type="EMBL" id="CAB4735555.1"/>
    </source>
</evidence>
<organism evidence="5">
    <name type="scientific">freshwater metagenome</name>
    <dbReference type="NCBI Taxonomy" id="449393"/>
    <lineage>
        <taxon>unclassified sequences</taxon>
        <taxon>metagenomes</taxon>
        <taxon>ecological metagenomes</taxon>
    </lineage>
</organism>
<dbReference type="GO" id="GO:0071281">
    <property type="term" value="P:cellular response to iron ion"/>
    <property type="evidence" value="ECO:0007669"/>
    <property type="project" value="TreeGrafter"/>
</dbReference>
<accession>A0A6J6YC03</accession>
<dbReference type="PANTHER" id="PTHR30535">
    <property type="entry name" value="VITAMIN B12-BINDING PROTEIN"/>
    <property type="match status" value="1"/>
</dbReference>
<protein>
    <submittedName>
        <fullName evidence="5">Unannotated protein</fullName>
    </submittedName>
</protein>
<gene>
    <name evidence="4" type="ORF">UFOPK2656_02512</name>
    <name evidence="5" type="ORF">UFOPK3099_00415</name>
    <name evidence="6" type="ORF">UFOPK3267_02832</name>
    <name evidence="7" type="ORF">UFOPK3651_02263</name>
    <name evidence="8" type="ORF">UFOPK3931_01020</name>
    <name evidence="3" type="ORF">UFOPK4189_02389</name>
</gene>
<dbReference type="InterPro" id="IPR050902">
    <property type="entry name" value="ABC_Transporter_SBP"/>
</dbReference>
<keyword evidence="1" id="KW-0732">Signal</keyword>
<dbReference type="CDD" id="cd01143">
    <property type="entry name" value="YvrC"/>
    <property type="match status" value="1"/>
</dbReference>
<reference evidence="5" key="1">
    <citation type="submission" date="2020-05" db="EMBL/GenBank/DDBJ databases">
        <authorList>
            <person name="Chiriac C."/>
            <person name="Salcher M."/>
            <person name="Ghai R."/>
            <person name="Kavagutti S V."/>
        </authorList>
    </citation>
    <scope>NUCLEOTIDE SEQUENCE</scope>
</reference>
<dbReference type="EMBL" id="CAFBOL010000019">
    <property type="protein sequence ID" value="CAB4984346.1"/>
    <property type="molecule type" value="Genomic_DNA"/>
</dbReference>
<dbReference type="NCBIfam" id="NF038402">
    <property type="entry name" value="TroA_like"/>
    <property type="match status" value="1"/>
</dbReference>
<dbReference type="InterPro" id="IPR002491">
    <property type="entry name" value="ABC_transptr_periplasmic_BD"/>
</dbReference>
<sequence length="300" mass="31206">MKRFTSIAALAAILLTSAACGDASTSGSTTSAVPAVTDTVVPPLHAIISLSPTATEMLFAIGAGDQVIAIDDQSNFPAEALAKPHDLSGFEPNVEAIAALHPDLVVIADDSKDLTGQLGKLGIAVWVGTAPTSFDDVYTQIQQLGLNTGHVNEADALVTTMKTDIQTAVDSAPKWATPPSFYHELDNTFYSVTGNTFIGQVYGLFGLKNLADGVEAGNDYPQLNAEYLVTSNPDLIFLADTKCCGESAGTVAARPGWDGITAVQRGAIVVIDDDIASRWGPRLVGFVQAVASALAKVPTT</sequence>
<dbReference type="AlphaFoldDB" id="A0A6J6YC03"/>
<proteinExistence type="predicted"/>
<dbReference type="EMBL" id="CAFBMT010000013">
    <property type="protein sequence ID" value="CAB4942167.1"/>
    <property type="molecule type" value="Genomic_DNA"/>
</dbReference>
<dbReference type="PROSITE" id="PS51257">
    <property type="entry name" value="PROKAR_LIPOPROTEIN"/>
    <property type="match status" value="1"/>
</dbReference>
<evidence type="ECO:0000256" key="1">
    <source>
        <dbReference type="ARBA" id="ARBA00022729"/>
    </source>
</evidence>
<dbReference type="EMBL" id="CAEZYF010000018">
    <property type="protein sequence ID" value="CAB4735555.1"/>
    <property type="molecule type" value="Genomic_DNA"/>
</dbReference>
<dbReference type="Gene3D" id="3.40.50.1980">
    <property type="entry name" value="Nitrogenase molybdenum iron protein domain"/>
    <property type="match status" value="2"/>
</dbReference>
<dbReference type="InterPro" id="IPR054828">
    <property type="entry name" value="Vit_B12_bind_prot"/>
</dbReference>
<evidence type="ECO:0000313" key="6">
    <source>
        <dbReference type="EMBL" id="CAB4853304.1"/>
    </source>
</evidence>
<dbReference type="EMBL" id="CAFBIY010000232">
    <property type="protein sequence ID" value="CAB4853304.1"/>
    <property type="molecule type" value="Genomic_DNA"/>
</dbReference>
<evidence type="ECO:0000313" key="3">
    <source>
        <dbReference type="EMBL" id="CAB4364631.1"/>
    </source>
</evidence>
<evidence type="ECO:0000313" key="5">
    <source>
        <dbReference type="EMBL" id="CAB4805955.1"/>
    </source>
</evidence>
<evidence type="ECO:0000259" key="2">
    <source>
        <dbReference type="PROSITE" id="PS50983"/>
    </source>
</evidence>
<dbReference type="EMBL" id="CAESGF010000016">
    <property type="protein sequence ID" value="CAB4364631.1"/>
    <property type="molecule type" value="Genomic_DNA"/>
</dbReference>
<dbReference type="Pfam" id="PF01497">
    <property type="entry name" value="Peripla_BP_2"/>
    <property type="match status" value="1"/>
</dbReference>
<dbReference type="PANTHER" id="PTHR30535:SF34">
    <property type="entry name" value="MOLYBDATE-BINDING PROTEIN MOLA"/>
    <property type="match status" value="1"/>
</dbReference>
<evidence type="ECO:0000313" key="7">
    <source>
        <dbReference type="EMBL" id="CAB4942167.1"/>
    </source>
</evidence>